<organism evidence="1 2">
    <name type="scientific">Gossypium stocksii</name>
    <dbReference type="NCBI Taxonomy" id="47602"/>
    <lineage>
        <taxon>Eukaryota</taxon>
        <taxon>Viridiplantae</taxon>
        <taxon>Streptophyta</taxon>
        <taxon>Embryophyta</taxon>
        <taxon>Tracheophyta</taxon>
        <taxon>Spermatophyta</taxon>
        <taxon>Magnoliopsida</taxon>
        <taxon>eudicotyledons</taxon>
        <taxon>Gunneridae</taxon>
        <taxon>Pentapetalae</taxon>
        <taxon>rosids</taxon>
        <taxon>malvids</taxon>
        <taxon>Malvales</taxon>
        <taxon>Malvaceae</taxon>
        <taxon>Malvoideae</taxon>
        <taxon>Gossypium</taxon>
    </lineage>
</organism>
<proteinExistence type="predicted"/>
<dbReference type="EMBL" id="JAIQCV010000007">
    <property type="protein sequence ID" value="KAH1082965.1"/>
    <property type="molecule type" value="Genomic_DNA"/>
</dbReference>
<dbReference type="Proteomes" id="UP000828251">
    <property type="component" value="Unassembled WGS sequence"/>
</dbReference>
<protein>
    <submittedName>
        <fullName evidence="1">Uncharacterized protein</fullName>
    </submittedName>
</protein>
<accession>A0A9D3VH05</accession>
<dbReference type="OrthoDB" id="10470500at2759"/>
<comment type="caution">
    <text evidence="1">The sequence shown here is derived from an EMBL/GenBank/DDBJ whole genome shotgun (WGS) entry which is preliminary data.</text>
</comment>
<name>A0A9D3VH05_9ROSI</name>
<dbReference type="AlphaFoldDB" id="A0A9D3VH05"/>
<keyword evidence="2" id="KW-1185">Reference proteome</keyword>
<evidence type="ECO:0000313" key="1">
    <source>
        <dbReference type="EMBL" id="KAH1082965.1"/>
    </source>
</evidence>
<gene>
    <name evidence="1" type="ORF">J1N35_022726</name>
</gene>
<sequence length="89" mass="10260">MEEGKVALSNKSKNIKKGFRNIRVEEKNRPHYSILNHKIRENFGQRLIDKIGEKYCKNMDQELVTLSDDVSLTILIALAFDNIIQGLSQ</sequence>
<evidence type="ECO:0000313" key="2">
    <source>
        <dbReference type="Proteomes" id="UP000828251"/>
    </source>
</evidence>
<reference evidence="1 2" key="1">
    <citation type="journal article" date="2021" name="Plant Biotechnol. J.">
        <title>Multi-omics assisted identification of the key and species-specific regulatory components of drought-tolerant mechanisms in Gossypium stocksii.</title>
        <authorList>
            <person name="Yu D."/>
            <person name="Ke L."/>
            <person name="Zhang D."/>
            <person name="Wu Y."/>
            <person name="Sun Y."/>
            <person name="Mei J."/>
            <person name="Sun J."/>
            <person name="Sun Y."/>
        </authorList>
    </citation>
    <scope>NUCLEOTIDE SEQUENCE [LARGE SCALE GENOMIC DNA]</scope>
    <source>
        <strain evidence="2">cv. E1</strain>
        <tissue evidence="1">Leaf</tissue>
    </source>
</reference>